<dbReference type="PANTHER" id="PTHR24256">
    <property type="entry name" value="TRYPTASE-RELATED"/>
    <property type="match status" value="1"/>
</dbReference>
<evidence type="ECO:0000256" key="3">
    <source>
        <dbReference type="ARBA" id="ARBA00022729"/>
    </source>
</evidence>
<dbReference type="eggNOG" id="KOG3627">
    <property type="taxonomic scope" value="Eukaryota"/>
</dbReference>
<comment type="subcellular location">
    <subcellularLocation>
        <location evidence="1">Secreted</location>
        <location evidence="1">Extracellular space</location>
    </subcellularLocation>
</comment>
<evidence type="ECO:0000256" key="8">
    <source>
        <dbReference type="ARBA" id="ARBA00024195"/>
    </source>
</evidence>
<keyword evidence="2 9" id="KW-0645">Protease</keyword>
<dbReference type="InParanoid" id="A0A067QQ21"/>
<dbReference type="FunFam" id="2.40.10.10:FF:000036">
    <property type="entry name" value="Trypsin beta"/>
    <property type="match status" value="1"/>
</dbReference>
<keyword evidence="7" id="KW-0325">Glycoprotein</keyword>
<dbReference type="GO" id="GO:0005576">
    <property type="term" value="C:extracellular region"/>
    <property type="evidence" value="ECO:0007669"/>
    <property type="project" value="UniProtKB-SubCell"/>
</dbReference>
<evidence type="ECO:0000313" key="12">
    <source>
        <dbReference type="EMBL" id="KDR03821.1"/>
    </source>
</evidence>
<dbReference type="PRINTS" id="PR00722">
    <property type="entry name" value="CHYMOTRYPSIN"/>
</dbReference>
<proteinExistence type="inferred from homology"/>
<keyword evidence="5 9" id="KW-0720">Serine protease</keyword>
<dbReference type="PROSITE" id="PS00134">
    <property type="entry name" value="TRYPSIN_HIS"/>
    <property type="match status" value="1"/>
</dbReference>
<feature type="chain" id="PRO_5001648150" evidence="10">
    <location>
        <begin position="24"/>
        <end position="352"/>
    </location>
</feature>
<dbReference type="AlphaFoldDB" id="A0A067QQ21"/>
<comment type="similarity">
    <text evidence="8">Belongs to the peptidase S1 family. CLIP subfamily.</text>
</comment>
<keyword evidence="13" id="KW-1185">Reference proteome</keyword>
<dbReference type="SUPFAM" id="SSF50494">
    <property type="entry name" value="Trypsin-like serine proteases"/>
    <property type="match status" value="1"/>
</dbReference>
<evidence type="ECO:0000259" key="11">
    <source>
        <dbReference type="PROSITE" id="PS50240"/>
    </source>
</evidence>
<evidence type="ECO:0000256" key="6">
    <source>
        <dbReference type="ARBA" id="ARBA00023157"/>
    </source>
</evidence>
<keyword evidence="3 10" id="KW-0732">Signal</keyword>
<dbReference type="InterPro" id="IPR033116">
    <property type="entry name" value="TRYPSIN_SER"/>
</dbReference>
<dbReference type="STRING" id="136037.A0A067QQ21"/>
<evidence type="ECO:0000256" key="5">
    <source>
        <dbReference type="ARBA" id="ARBA00022825"/>
    </source>
</evidence>
<feature type="signal peptide" evidence="10">
    <location>
        <begin position="1"/>
        <end position="23"/>
    </location>
</feature>
<dbReference type="InterPro" id="IPR018114">
    <property type="entry name" value="TRYPSIN_HIS"/>
</dbReference>
<evidence type="ECO:0000256" key="2">
    <source>
        <dbReference type="ARBA" id="ARBA00022670"/>
    </source>
</evidence>
<dbReference type="InterPro" id="IPR001254">
    <property type="entry name" value="Trypsin_dom"/>
</dbReference>
<feature type="domain" description="Peptidase S1" evidence="11">
    <location>
        <begin position="97"/>
        <end position="351"/>
    </location>
</feature>
<dbReference type="GO" id="GO:0004252">
    <property type="term" value="F:serine-type endopeptidase activity"/>
    <property type="evidence" value="ECO:0007669"/>
    <property type="project" value="InterPro"/>
</dbReference>
<dbReference type="InterPro" id="IPR051487">
    <property type="entry name" value="Ser/Thr_Proteases_Immune/Dev"/>
</dbReference>
<dbReference type="InterPro" id="IPR009003">
    <property type="entry name" value="Peptidase_S1_PA"/>
</dbReference>
<dbReference type="PROSITE" id="PS00135">
    <property type="entry name" value="TRYPSIN_SER"/>
    <property type="match status" value="1"/>
</dbReference>
<dbReference type="Pfam" id="PF00089">
    <property type="entry name" value="Trypsin"/>
    <property type="match status" value="1"/>
</dbReference>
<evidence type="ECO:0000256" key="1">
    <source>
        <dbReference type="ARBA" id="ARBA00004239"/>
    </source>
</evidence>
<dbReference type="EMBL" id="KK853628">
    <property type="protein sequence ID" value="KDR03821.1"/>
    <property type="molecule type" value="Genomic_DNA"/>
</dbReference>
<dbReference type="Proteomes" id="UP000027135">
    <property type="component" value="Unassembled WGS sequence"/>
</dbReference>
<reference evidence="12 13" key="1">
    <citation type="journal article" date="2014" name="Nat. Commun.">
        <title>Molecular traces of alternative social organization in a termite genome.</title>
        <authorList>
            <person name="Terrapon N."/>
            <person name="Li C."/>
            <person name="Robertson H.M."/>
            <person name="Ji L."/>
            <person name="Meng X."/>
            <person name="Booth W."/>
            <person name="Chen Z."/>
            <person name="Childers C.P."/>
            <person name="Glastad K.M."/>
            <person name="Gokhale K."/>
            <person name="Gowin J."/>
            <person name="Gronenberg W."/>
            <person name="Hermansen R.A."/>
            <person name="Hu H."/>
            <person name="Hunt B.G."/>
            <person name="Huylmans A.K."/>
            <person name="Khalil S.M."/>
            <person name="Mitchell R.D."/>
            <person name="Munoz-Torres M.C."/>
            <person name="Mustard J.A."/>
            <person name="Pan H."/>
            <person name="Reese J.T."/>
            <person name="Scharf M.E."/>
            <person name="Sun F."/>
            <person name="Vogel H."/>
            <person name="Xiao J."/>
            <person name="Yang W."/>
            <person name="Yang Z."/>
            <person name="Yang Z."/>
            <person name="Zhou J."/>
            <person name="Zhu J."/>
            <person name="Brent C.S."/>
            <person name="Elsik C.G."/>
            <person name="Goodisman M.A."/>
            <person name="Liberles D.A."/>
            <person name="Roe R.M."/>
            <person name="Vargo E.L."/>
            <person name="Vilcinskas A."/>
            <person name="Wang J."/>
            <person name="Bornberg-Bauer E."/>
            <person name="Korb J."/>
            <person name="Zhang G."/>
            <person name="Liebig J."/>
        </authorList>
    </citation>
    <scope>NUCLEOTIDE SEQUENCE [LARGE SCALE GENOMIC DNA]</scope>
    <source>
        <tissue evidence="12">Whole organism</tissue>
    </source>
</reference>
<evidence type="ECO:0000256" key="7">
    <source>
        <dbReference type="ARBA" id="ARBA00023180"/>
    </source>
</evidence>
<dbReference type="CDD" id="cd00190">
    <property type="entry name" value="Tryp_SPc"/>
    <property type="match status" value="1"/>
</dbReference>
<gene>
    <name evidence="12" type="ORF">L798_04464</name>
</gene>
<evidence type="ECO:0000313" key="13">
    <source>
        <dbReference type="Proteomes" id="UP000027135"/>
    </source>
</evidence>
<sequence length="352" mass="39036">MDITQYSLLFLIFFILVLQTNSAQEEDSSCANGLSCMSLAECTVQLRDRKQTESNILFRCNHEKQKVCCLLSPRSNENPNMRLLPNENCGHISESRITSGHNAKFGQFPWMALLGSRLSNGSLLYICGGTLINDQYILTAAHCLHQANATLESIRLGEHNLDTVDDCDDYCTDPVKDYNVEKAISHEEFDIHKLKNDIGLVRLKTKVPYYTDYIKPICLPFGIQVTGEEETKYHIAGWGKTDFYESKGSSVLQFATVNSIPLEDCDSRQAVEVRPLVDTQLCAAGNTGEDACKGDSGGPLMDIMQLPTRPTAQIFQVGIISFGSIPCGAQTSPSVYTRVSAYLGWILDHIAE</sequence>
<accession>A0A067QQ21</accession>
<evidence type="ECO:0000256" key="4">
    <source>
        <dbReference type="ARBA" id="ARBA00022801"/>
    </source>
</evidence>
<protein>
    <submittedName>
        <fullName evidence="12">Serine protease easter</fullName>
    </submittedName>
</protein>
<organism evidence="12 13">
    <name type="scientific">Zootermopsis nevadensis</name>
    <name type="common">Dampwood termite</name>
    <dbReference type="NCBI Taxonomy" id="136037"/>
    <lineage>
        <taxon>Eukaryota</taxon>
        <taxon>Metazoa</taxon>
        <taxon>Ecdysozoa</taxon>
        <taxon>Arthropoda</taxon>
        <taxon>Hexapoda</taxon>
        <taxon>Insecta</taxon>
        <taxon>Pterygota</taxon>
        <taxon>Neoptera</taxon>
        <taxon>Polyneoptera</taxon>
        <taxon>Dictyoptera</taxon>
        <taxon>Blattodea</taxon>
        <taxon>Blattoidea</taxon>
        <taxon>Termitoidae</taxon>
        <taxon>Termopsidae</taxon>
        <taxon>Zootermopsis</taxon>
    </lineage>
</organism>
<keyword evidence="6" id="KW-1015">Disulfide bond</keyword>
<keyword evidence="4 9" id="KW-0378">Hydrolase</keyword>
<dbReference type="InterPro" id="IPR001314">
    <property type="entry name" value="Peptidase_S1A"/>
</dbReference>
<dbReference type="SMART" id="SM00020">
    <property type="entry name" value="Tryp_SPc"/>
    <property type="match status" value="1"/>
</dbReference>
<name>A0A067QQ21_ZOONE</name>
<dbReference type="Gene3D" id="2.40.10.10">
    <property type="entry name" value="Trypsin-like serine proteases"/>
    <property type="match status" value="2"/>
</dbReference>
<dbReference type="InterPro" id="IPR043504">
    <property type="entry name" value="Peptidase_S1_PA_chymotrypsin"/>
</dbReference>
<dbReference type="FunFam" id="2.40.10.10:FF:000028">
    <property type="entry name" value="Serine protease easter"/>
    <property type="match status" value="1"/>
</dbReference>
<dbReference type="OMA" id="PNENCGH"/>
<evidence type="ECO:0000256" key="10">
    <source>
        <dbReference type="SAM" id="SignalP"/>
    </source>
</evidence>
<dbReference type="PROSITE" id="PS50240">
    <property type="entry name" value="TRYPSIN_DOM"/>
    <property type="match status" value="1"/>
</dbReference>
<dbReference type="GO" id="GO:0006508">
    <property type="term" value="P:proteolysis"/>
    <property type="evidence" value="ECO:0007669"/>
    <property type="project" value="UniProtKB-KW"/>
</dbReference>
<evidence type="ECO:0000256" key="9">
    <source>
        <dbReference type="RuleBase" id="RU363034"/>
    </source>
</evidence>